<dbReference type="EMBL" id="VSRR010139799">
    <property type="protein sequence ID" value="MPD04187.1"/>
    <property type="molecule type" value="Genomic_DNA"/>
</dbReference>
<proteinExistence type="predicted"/>
<name>A0A5B7KC06_PORTR</name>
<gene>
    <name evidence="1" type="ORF">E2C01_099861</name>
</gene>
<sequence>MPLHTPSPQTVINHRLVQHVRYITILSYYDKCFLTPVRLTPLAYDYYNII</sequence>
<protein>
    <submittedName>
        <fullName evidence="1">Uncharacterized protein</fullName>
    </submittedName>
</protein>
<reference evidence="1 2" key="1">
    <citation type="submission" date="2019-05" db="EMBL/GenBank/DDBJ databases">
        <title>Another draft genome of Portunus trituberculatus and its Hox gene families provides insights of decapod evolution.</title>
        <authorList>
            <person name="Jeong J.-H."/>
            <person name="Song I."/>
            <person name="Kim S."/>
            <person name="Choi T."/>
            <person name="Kim D."/>
            <person name="Ryu S."/>
            <person name="Kim W."/>
        </authorList>
    </citation>
    <scope>NUCLEOTIDE SEQUENCE [LARGE SCALE GENOMIC DNA]</scope>
    <source>
        <tissue evidence="1">Muscle</tissue>
    </source>
</reference>
<organism evidence="1 2">
    <name type="scientific">Portunus trituberculatus</name>
    <name type="common">Swimming crab</name>
    <name type="synonym">Neptunus trituberculatus</name>
    <dbReference type="NCBI Taxonomy" id="210409"/>
    <lineage>
        <taxon>Eukaryota</taxon>
        <taxon>Metazoa</taxon>
        <taxon>Ecdysozoa</taxon>
        <taxon>Arthropoda</taxon>
        <taxon>Crustacea</taxon>
        <taxon>Multicrustacea</taxon>
        <taxon>Malacostraca</taxon>
        <taxon>Eumalacostraca</taxon>
        <taxon>Eucarida</taxon>
        <taxon>Decapoda</taxon>
        <taxon>Pleocyemata</taxon>
        <taxon>Brachyura</taxon>
        <taxon>Eubrachyura</taxon>
        <taxon>Portunoidea</taxon>
        <taxon>Portunidae</taxon>
        <taxon>Portuninae</taxon>
        <taxon>Portunus</taxon>
    </lineage>
</organism>
<evidence type="ECO:0000313" key="1">
    <source>
        <dbReference type="EMBL" id="MPD04187.1"/>
    </source>
</evidence>
<comment type="caution">
    <text evidence="1">The sequence shown here is derived from an EMBL/GenBank/DDBJ whole genome shotgun (WGS) entry which is preliminary data.</text>
</comment>
<dbReference type="AlphaFoldDB" id="A0A5B7KC06"/>
<accession>A0A5B7KC06</accession>
<keyword evidence="2" id="KW-1185">Reference proteome</keyword>
<dbReference type="Proteomes" id="UP000324222">
    <property type="component" value="Unassembled WGS sequence"/>
</dbReference>
<evidence type="ECO:0000313" key="2">
    <source>
        <dbReference type="Proteomes" id="UP000324222"/>
    </source>
</evidence>